<feature type="transmembrane region" description="Helical" evidence="1">
    <location>
        <begin position="100"/>
        <end position="121"/>
    </location>
</feature>
<reference evidence="2 3" key="1">
    <citation type="submission" date="2014-08" db="EMBL/GenBank/DDBJ databases">
        <title>Comparative genomics of the Paenibacillus odorifer group.</title>
        <authorList>
            <person name="den Bakker H.C."/>
            <person name="Tsai Y.-C."/>
            <person name="Martin N."/>
            <person name="Korlach J."/>
            <person name="Wiedmann M."/>
        </authorList>
    </citation>
    <scope>NUCLEOTIDE SEQUENCE [LARGE SCALE GENOMIC DNA]</scope>
    <source>
        <strain evidence="2 3">DSM 1735</strain>
    </source>
</reference>
<dbReference type="EMBL" id="CP009288">
    <property type="protein sequence ID" value="AIQ11452.1"/>
    <property type="molecule type" value="Genomic_DNA"/>
</dbReference>
<accession>A0A089HK48</accession>
<evidence type="ECO:0000313" key="3">
    <source>
        <dbReference type="Proteomes" id="UP000029409"/>
    </source>
</evidence>
<keyword evidence="1" id="KW-0472">Membrane</keyword>
<dbReference type="eggNOG" id="ENOG50307JY">
    <property type="taxonomic scope" value="Bacteria"/>
</dbReference>
<keyword evidence="3" id="KW-1185">Reference proteome</keyword>
<dbReference type="Proteomes" id="UP000029409">
    <property type="component" value="Chromosome"/>
</dbReference>
<feature type="transmembrane region" description="Helical" evidence="1">
    <location>
        <begin position="128"/>
        <end position="148"/>
    </location>
</feature>
<dbReference type="OrthoDB" id="1649543at2"/>
<dbReference type="AlphaFoldDB" id="A0A089HK48"/>
<evidence type="ECO:0000256" key="1">
    <source>
        <dbReference type="SAM" id="Phobius"/>
    </source>
</evidence>
<keyword evidence="1" id="KW-1133">Transmembrane helix</keyword>
<feature type="transmembrane region" description="Helical" evidence="1">
    <location>
        <begin position="323"/>
        <end position="346"/>
    </location>
</feature>
<evidence type="ECO:0000313" key="2">
    <source>
        <dbReference type="EMBL" id="AIQ11452.1"/>
    </source>
</evidence>
<dbReference type="RefSeq" id="WP_042205363.1">
    <property type="nucleotide sequence ID" value="NZ_CP009288.1"/>
</dbReference>
<organism evidence="2 3">
    <name type="scientific">Paenibacillus durus</name>
    <name type="common">Paenibacillus azotofixans</name>
    <dbReference type="NCBI Taxonomy" id="44251"/>
    <lineage>
        <taxon>Bacteria</taxon>
        <taxon>Bacillati</taxon>
        <taxon>Bacillota</taxon>
        <taxon>Bacilli</taxon>
        <taxon>Bacillales</taxon>
        <taxon>Paenibacillaceae</taxon>
        <taxon>Paenibacillus</taxon>
    </lineage>
</organism>
<sequence length="357" mass="41248">MTVLWILLAFAYLFSLSARYFSTPDASLPATVRPNPVLFLITAVLFCLVSGLRNNIGDTEMYIHSYLTDDFTWQYVWTNDDIGFNIFQKILKLYTNDPQYMIVITAFITNMLIIVMLYKYARLFELGVYIYITSGAFIVSMNGIRQYLATSIVFAATKYLFEGNWRRYIPVVLFASLFHQSALILIPIFFIVRRKAWTASTLMLLGVAVLIVFGYSQFSEVLFSAIKDTQYGVYQTLSEGGANIVRVAFFGLPLVIAYLGRKKLSAQFPDIDIIVNMSLIGFVLMLVATQNWIFARLAIYFTLYQILLTAWMVKAFRRKDQKLVYLALLIVYLIYFFYENVITLGIDYRSDFITWFN</sequence>
<name>A0A089HK48_PAEDU</name>
<feature type="transmembrane region" description="Helical" evidence="1">
    <location>
        <begin position="243"/>
        <end position="261"/>
    </location>
</feature>
<protein>
    <submittedName>
        <fullName evidence="2">Capsular biosynthesis protein</fullName>
    </submittedName>
</protein>
<dbReference type="Pfam" id="PF14897">
    <property type="entry name" value="EpsG"/>
    <property type="match status" value="1"/>
</dbReference>
<keyword evidence="1" id="KW-0812">Transmembrane</keyword>
<dbReference type="KEGG" id="pdu:PDUR_05310"/>
<dbReference type="InterPro" id="IPR049458">
    <property type="entry name" value="EpsG-like"/>
</dbReference>
<gene>
    <name evidence="2" type="ORF">PDUR_05310</name>
</gene>
<dbReference type="STRING" id="44251.PDUR_05310"/>
<feature type="transmembrane region" description="Helical" evidence="1">
    <location>
        <begin position="202"/>
        <end position="223"/>
    </location>
</feature>
<feature type="transmembrane region" description="Helical" evidence="1">
    <location>
        <begin position="273"/>
        <end position="293"/>
    </location>
</feature>
<feature type="transmembrane region" description="Helical" evidence="1">
    <location>
        <begin position="168"/>
        <end position="190"/>
    </location>
</feature>
<proteinExistence type="predicted"/>
<feature type="transmembrane region" description="Helical" evidence="1">
    <location>
        <begin position="299"/>
        <end position="316"/>
    </location>
</feature>